<dbReference type="Pfam" id="PF13657">
    <property type="entry name" value="Couple_hipA"/>
    <property type="match status" value="1"/>
</dbReference>
<dbReference type="Gene3D" id="1.10.1070.20">
    <property type="match status" value="1"/>
</dbReference>
<protein>
    <submittedName>
        <fullName evidence="6">Type II toxin-antitoxin system HipA family toxin</fullName>
    </submittedName>
</protein>
<dbReference type="PANTHER" id="PTHR37419:SF1">
    <property type="entry name" value="SERINE_THREONINE-PROTEIN KINASE TOXIN HIPA"/>
    <property type="match status" value="1"/>
</dbReference>
<dbReference type="PANTHER" id="PTHR37419">
    <property type="entry name" value="SERINE/THREONINE-PROTEIN KINASE TOXIN HIPA"/>
    <property type="match status" value="1"/>
</dbReference>
<evidence type="ECO:0000256" key="2">
    <source>
        <dbReference type="ARBA" id="ARBA00022679"/>
    </source>
</evidence>
<evidence type="ECO:0000256" key="1">
    <source>
        <dbReference type="ARBA" id="ARBA00010164"/>
    </source>
</evidence>
<feature type="domain" description="HipA-like C-terminal" evidence="4">
    <location>
        <begin position="146"/>
        <end position="356"/>
    </location>
</feature>
<dbReference type="InterPro" id="IPR017508">
    <property type="entry name" value="HipA_N1"/>
</dbReference>
<evidence type="ECO:0000256" key="3">
    <source>
        <dbReference type="ARBA" id="ARBA00022777"/>
    </source>
</evidence>
<organism evidence="6 7">
    <name type="scientific">Roseibium litorale</name>
    <dbReference type="NCBI Taxonomy" id="2803841"/>
    <lineage>
        <taxon>Bacteria</taxon>
        <taxon>Pseudomonadati</taxon>
        <taxon>Pseudomonadota</taxon>
        <taxon>Alphaproteobacteria</taxon>
        <taxon>Hyphomicrobiales</taxon>
        <taxon>Stappiaceae</taxon>
        <taxon>Roseibium</taxon>
    </lineage>
</organism>
<dbReference type="InterPro" id="IPR052028">
    <property type="entry name" value="HipA_Ser/Thr_kinase"/>
</dbReference>
<sequence length="419" mass="45302">MTRTLDVYLNDKKAGELHQDDGARLTFAYDRDYLGSGGSAISVSMPLTEAPYPDATSRAYFSGLLPDESARHRLAEALGISRNNPFGLLEVIGGDCAGALSLLPKGHSSAATSQGYAEVLTAEKLKTVLSRLHDRPLLGGEAGIRLSLAGAQDKLAVCLIDGKIAIPKNGIPSTHILKPVILTLEGTVENELFCMKLASRLDLNAPEVRRYSSDGTDVLLVERYDRRQEPDGTVIRLHQEDFCQALAVPPELKYEEEGGPGTKDSQALIQASTQSPAADRLTFQRMLIFHYLVGNADAHAKNYALLYRDKAPDLAPLYDVVCTAAYPRLSKKLAMKIGGRATPDTILLEHWHSLVPPTKGAQKMINAELGTMASKIISEADALLGELASDGIAHPVLKTVRKIIGTRSAMILQALDNNK</sequence>
<reference evidence="7" key="1">
    <citation type="submission" date="2020-09" db="EMBL/GenBank/DDBJ databases">
        <title>The genome sequence of strain Labrenzia suaedae 4C16A.</title>
        <authorList>
            <person name="Liu Y."/>
        </authorList>
    </citation>
    <scope>NUCLEOTIDE SEQUENCE [LARGE SCALE GENOMIC DNA]</scope>
    <source>
        <strain evidence="7">4C16A</strain>
    </source>
</reference>
<dbReference type="Proteomes" id="UP000632063">
    <property type="component" value="Unassembled WGS sequence"/>
</dbReference>
<comment type="similarity">
    <text evidence="1">Belongs to the HipA Ser/Thr kinase family.</text>
</comment>
<dbReference type="RefSeq" id="WP_192147220.1">
    <property type="nucleotide sequence ID" value="NZ_JACYXI010000002.1"/>
</dbReference>
<comment type="caution">
    <text evidence="6">The sequence shown here is derived from an EMBL/GenBank/DDBJ whole genome shotgun (WGS) entry which is preliminary data.</text>
</comment>
<reference evidence="6 7" key="2">
    <citation type="journal article" date="2021" name="Int. J. Syst. Evol. Microbiol.">
        <title>Roseibium litorale sp. nov., isolated from a tidal flat sediment and proposal for the reclassification of Labrenzia polysiphoniae as Roseibium polysiphoniae comb. nov.</title>
        <authorList>
            <person name="Liu Y."/>
            <person name="Pei T."/>
            <person name="Du J."/>
            <person name="Chao M."/>
            <person name="Deng M.R."/>
            <person name="Zhu H."/>
        </authorList>
    </citation>
    <scope>NUCLEOTIDE SEQUENCE [LARGE SCALE GENOMIC DNA]</scope>
    <source>
        <strain evidence="6 7">4C16A</strain>
    </source>
</reference>
<evidence type="ECO:0000259" key="4">
    <source>
        <dbReference type="Pfam" id="PF07804"/>
    </source>
</evidence>
<accession>A0ABR9CL11</accession>
<evidence type="ECO:0000313" key="6">
    <source>
        <dbReference type="EMBL" id="MBD8891100.1"/>
    </source>
</evidence>
<dbReference type="InterPro" id="IPR012893">
    <property type="entry name" value="HipA-like_C"/>
</dbReference>
<feature type="domain" description="HipA N-terminal subdomain 1" evidence="5">
    <location>
        <begin position="5"/>
        <end position="102"/>
    </location>
</feature>
<proteinExistence type="inferred from homology"/>
<keyword evidence="7" id="KW-1185">Reference proteome</keyword>
<keyword evidence="3" id="KW-0418">Kinase</keyword>
<dbReference type="EMBL" id="JACYXI010000002">
    <property type="protein sequence ID" value="MBD8891100.1"/>
    <property type="molecule type" value="Genomic_DNA"/>
</dbReference>
<keyword evidence="2" id="KW-0808">Transferase</keyword>
<dbReference type="Pfam" id="PF07804">
    <property type="entry name" value="HipA_C"/>
    <property type="match status" value="1"/>
</dbReference>
<dbReference type="CDD" id="cd17793">
    <property type="entry name" value="HipA"/>
    <property type="match status" value="1"/>
</dbReference>
<evidence type="ECO:0000313" key="7">
    <source>
        <dbReference type="Proteomes" id="UP000632063"/>
    </source>
</evidence>
<gene>
    <name evidence="6" type="ORF">IG616_06060</name>
</gene>
<dbReference type="NCBIfam" id="TIGR03071">
    <property type="entry name" value="couple_hipA"/>
    <property type="match status" value="1"/>
</dbReference>
<evidence type="ECO:0000259" key="5">
    <source>
        <dbReference type="Pfam" id="PF13657"/>
    </source>
</evidence>
<name>A0ABR9CL11_9HYPH</name>